<name>A0AAV2FKT6_9ROSI</name>
<evidence type="ECO:0000256" key="7">
    <source>
        <dbReference type="ARBA" id="ARBA00023136"/>
    </source>
</evidence>
<evidence type="ECO:0000256" key="10">
    <source>
        <dbReference type="SAM" id="Phobius"/>
    </source>
</evidence>
<keyword evidence="6 10" id="KW-1133">Transmembrane helix</keyword>
<dbReference type="PANTHER" id="PTHR48021">
    <property type="match status" value="1"/>
</dbReference>
<dbReference type="SUPFAM" id="SSF103473">
    <property type="entry name" value="MFS general substrate transporter"/>
    <property type="match status" value="1"/>
</dbReference>
<evidence type="ECO:0000256" key="8">
    <source>
        <dbReference type="RuleBase" id="RU003346"/>
    </source>
</evidence>
<feature type="transmembrane region" description="Helical" evidence="10">
    <location>
        <begin position="82"/>
        <end position="106"/>
    </location>
</feature>
<feature type="transmembrane region" description="Helical" evidence="10">
    <location>
        <begin position="118"/>
        <end position="138"/>
    </location>
</feature>
<dbReference type="GO" id="GO:0051119">
    <property type="term" value="F:sugar transmembrane transporter activity"/>
    <property type="evidence" value="ECO:0007669"/>
    <property type="project" value="InterPro"/>
</dbReference>
<organism evidence="12 13">
    <name type="scientific">Linum trigynum</name>
    <dbReference type="NCBI Taxonomy" id="586398"/>
    <lineage>
        <taxon>Eukaryota</taxon>
        <taxon>Viridiplantae</taxon>
        <taxon>Streptophyta</taxon>
        <taxon>Embryophyta</taxon>
        <taxon>Tracheophyta</taxon>
        <taxon>Spermatophyta</taxon>
        <taxon>Magnoliopsida</taxon>
        <taxon>eudicotyledons</taxon>
        <taxon>Gunneridae</taxon>
        <taxon>Pentapetalae</taxon>
        <taxon>rosids</taxon>
        <taxon>fabids</taxon>
        <taxon>Malpighiales</taxon>
        <taxon>Linaceae</taxon>
        <taxon>Linum</taxon>
    </lineage>
</organism>
<keyword evidence="13" id="KW-1185">Reference proteome</keyword>
<sequence length="487" mass="51870">MEELAGRPLLEGADEKGRSGEFGASSSSSCIPGTGGRDSSSSSSAVNPAVIFSTFIAICGSFCYGCALSYSSPAQSGIMQDLGLSIAAYSAFGSMLEIGGMIGALFCGRITALLGRKYTMWLAQIFCIIGWLALAVAQSEWWLIMGRMSMGLGVGFITYVVPVYIAEITPKESRGSFSFANQLLVTSGFAVTYAVGTVASWRNLALLAIIPGIVQLIGLFFIPESPRWLANAGRVKEFRAALQYLRGKNADISAEEEEIQASVDDMNNGPKARMVDIFQRKYAYALTVGLGLMFLQQLGGNSGVAYYGSSIIEKSGFPINIGTIVMSLIQIPISAVGVALMDISGRRALLMVSAGGMGISAFLVGLSFVLQGLNLFKKVTPILTVISITGHIGSFAIGMGGIPWIIMSEIFPVSVKALAGTLVTLVNWSSSWMVTYSFNFMMQWSPAGTFFIFATGSAATVAFTWKLVPETKGRTLEEIQASMTTLH</sequence>
<feature type="transmembrane region" description="Helical" evidence="10">
    <location>
        <begin position="177"/>
        <end position="195"/>
    </location>
</feature>
<feature type="transmembrane region" description="Helical" evidence="10">
    <location>
        <begin position="49"/>
        <end position="70"/>
    </location>
</feature>
<keyword evidence="4" id="KW-0762">Sugar transport</keyword>
<dbReference type="PANTHER" id="PTHR48021:SF93">
    <property type="entry name" value="SUGAR TRANSPORTER ERD6-LIKE 1-RELATED"/>
    <property type="match status" value="1"/>
</dbReference>
<feature type="transmembrane region" description="Helical" evidence="10">
    <location>
        <begin position="382"/>
        <end position="406"/>
    </location>
</feature>
<evidence type="ECO:0000256" key="4">
    <source>
        <dbReference type="ARBA" id="ARBA00022597"/>
    </source>
</evidence>
<dbReference type="GO" id="GO:0016020">
    <property type="term" value="C:membrane"/>
    <property type="evidence" value="ECO:0007669"/>
    <property type="project" value="UniProtKB-SubCell"/>
</dbReference>
<dbReference type="Proteomes" id="UP001497516">
    <property type="component" value="Chromosome 7"/>
</dbReference>
<evidence type="ECO:0000259" key="11">
    <source>
        <dbReference type="PROSITE" id="PS50850"/>
    </source>
</evidence>
<accession>A0AAV2FKT6</accession>
<evidence type="ECO:0000256" key="9">
    <source>
        <dbReference type="SAM" id="MobiDB-lite"/>
    </source>
</evidence>
<keyword evidence="5 10" id="KW-0812">Transmembrane</keyword>
<dbReference type="PROSITE" id="PS50850">
    <property type="entry name" value="MFS"/>
    <property type="match status" value="1"/>
</dbReference>
<feature type="transmembrane region" description="Helical" evidence="10">
    <location>
        <begin position="444"/>
        <end position="465"/>
    </location>
</feature>
<dbReference type="Pfam" id="PF00083">
    <property type="entry name" value="Sugar_tr"/>
    <property type="match status" value="1"/>
</dbReference>
<dbReference type="InterPro" id="IPR020846">
    <property type="entry name" value="MFS_dom"/>
</dbReference>
<feature type="domain" description="Major facilitator superfamily (MFS) profile" evidence="11">
    <location>
        <begin position="53"/>
        <end position="472"/>
    </location>
</feature>
<reference evidence="12 13" key="1">
    <citation type="submission" date="2024-04" db="EMBL/GenBank/DDBJ databases">
        <authorList>
            <person name="Fracassetti M."/>
        </authorList>
    </citation>
    <scope>NUCLEOTIDE SEQUENCE [LARGE SCALE GENOMIC DNA]</scope>
</reference>
<dbReference type="PRINTS" id="PR00171">
    <property type="entry name" value="SUGRTRNSPORT"/>
</dbReference>
<dbReference type="NCBIfam" id="TIGR00879">
    <property type="entry name" value="SP"/>
    <property type="match status" value="1"/>
</dbReference>
<dbReference type="FunFam" id="1.20.1250.20:FF:000043">
    <property type="entry name" value="sugar transporter ERD6-like 6"/>
    <property type="match status" value="1"/>
</dbReference>
<comment type="similarity">
    <text evidence="2 8">Belongs to the major facilitator superfamily. Sugar transporter (TC 2.A.1.1) family.</text>
</comment>
<dbReference type="InterPro" id="IPR036259">
    <property type="entry name" value="MFS_trans_sf"/>
</dbReference>
<feature type="transmembrane region" description="Helical" evidence="10">
    <location>
        <begin position="201"/>
        <end position="222"/>
    </location>
</feature>
<feature type="transmembrane region" description="Helical" evidence="10">
    <location>
        <begin position="348"/>
        <end position="370"/>
    </location>
</feature>
<evidence type="ECO:0000256" key="6">
    <source>
        <dbReference type="ARBA" id="ARBA00022989"/>
    </source>
</evidence>
<keyword evidence="7 10" id="KW-0472">Membrane</keyword>
<evidence type="ECO:0000313" key="13">
    <source>
        <dbReference type="Proteomes" id="UP001497516"/>
    </source>
</evidence>
<evidence type="ECO:0000256" key="3">
    <source>
        <dbReference type="ARBA" id="ARBA00022448"/>
    </source>
</evidence>
<feature type="transmembrane region" description="Helical" evidence="10">
    <location>
        <begin position="282"/>
        <end position="299"/>
    </location>
</feature>
<evidence type="ECO:0000313" key="12">
    <source>
        <dbReference type="EMBL" id="CAL1398939.1"/>
    </source>
</evidence>
<feature type="transmembrane region" description="Helical" evidence="10">
    <location>
        <begin position="144"/>
        <end position="165"/>
    </location>
</feature>
<dbReference type="EMBL" id="OZ034820">
    <property type="protein sequence ID" value="CAL1398939.1"/>
    <property type="molecule type" value="Genomic_DNA"/>
</dbReference>
<dbReference type="InterPro" id="IPR003663">
    <property type="entry name" value="Sugar/inositol_transpt"/>
</dbReference>
<dbReference type="InterPro" id="IPR005828">
    <property type="entry name" value="MFS_sugar_transport-like"/>
</dbReference>
<dbReference type="AlphaFoldDB" id="A0AAV2FKT6"/>
<proteinExistence type="inferred from homology"/>
<feature type="transmembrane region" description="Helical" evidence="10">
    <location>
        <begin position="418"/>
        <end position="438"/>
    </location>
</feature>
<comment type="subcellular location">
    <subcellularLocation>
        <location evidence="1">Membrane</location>
        <topology evidence="1">Multi-pass membrane protein</topology>
    </subcellularLocation>
</comment>
<dbReference type="CDD" id="cd17358">
    <property type="entry name" value="MFS_GLUT6_8_Class3_like"/>
    <property type="match status" value="1"/>
</dbReference>
<evidence type="ECO:0000256" key="1">
    <source>
        <dbReference type="ARBA" id="ARBA00004141"/>
    </source>
</evidence>
<gene>
    <name evidence="12" type="ORF">LTRI10_LOCUS39144</name>
</gene>
<evidence type="ECO:0000256" key="5">
    <source>
        <dbReference type="ARBA" id="ARBA00022692"/>
    </source>
</evidence>
<evidence type="ECO:0000256" key="2">
    <source>
        <dbReference type="ARBA" id="ARBA00010992"/>
    </source>
</evidence>
<feature type="transmembrane region" description="Helical" evidence="10">
    <location>
        <begin position="319"/>
        <end position="341"/>
    </location>
</feature>
<dbReference type="Gene3D" id="1.20.1250.20">
    <property type="entry name" value="MFS general substrate transporter like domains"/>
    <property type="match status" value="1"/>
</dbReference>
<dbReference type="InterPro" id="IPR044775">
    <property type="entry name" value="MFS_ERD6/Tret1-like"/>
</dbReference>
<keyword evidence="3 8" id="KW-0813">Transport</keyword>
<dbReference type="InterPro" id="IPR050549">
    <property type="entry name" value="MFS_Trehalose_Transporter"/>
</dbReference>
<protein>
    <recommendedName>
        <fullName evidence="11">Major facilitator superfamily (MFS) profile domain-containing protein</fullName>
    </recommendedName>
</protein>
<feature type="region of interest" description="Disordered" evidence="9">
    <location>
        <begin position="1"/>
        <end position="43"/>
    </location>
</feature>